<reference evidence="3 4" key="1">
    <citation type="submission" date="2020-05" db="EMBL/GenBank/DDBJ databases">
        <title>Vigna angularis (adzuki bean) Var. LongXiaoDou No. 4 denovo assembly.</title>
        <authorList>
            <person name="Xiang H."/>
        </authorList>
    </citation>
    <scope>NUCLEOTIDE SEQUENCE [LARGE SCALE GENOMIC DNA]</scope>
    <source>
        <tissue evidence="3">Leaf</tissue>
    </source>
</reference>
<evidence type="ECO:0008006" key="5">
    <source>
        <dbReference type="Google" id="ProtNLM"/>
    </source>
</evidence>
<proteinExistence type="predicted"/>
<dbReference type="Pfam" id="PF00560">
    <property type="entry name" value="LRR_1"/>
    <property type="match status" value="2"/>
</dbReference>
<accession>A0A8T0K2A7</accession>
<dbReference type="InterPro" id="IPR032675">
    <property type="entry name" value="LRR_dom_sf"/>
</dbReference>
<dbReference type="Proteomes" id="UP000743370">
    <property type="component" value="Unassembled WGS sequence"/>
</dbReference>
<gene>
    <name evidence="3" type="ORF">HKW66_Vig0130190</name>
</gene>
<dbReference type="InterPro" id="IPR001611">
    <property type="entry name" value="Leu-rich_rpt"/>
</dbReference>
<dbReference type="EMBL" id="JABFOF010000007">
    <property type="protein sequence ID" value="KAG2391220.1"/>
    <property type="molecule type" value="Genomic_DNA"/>
</dbReference>
<dbReference type="AlphaFoldDB" id="A0A8T0K2A7"/>
<evidence type="ECO:0000256" key="2">
    <source>
        <dbReference type="SAM" id="MobiDB-lite"/>
    </source>
</evidence>
<evidence type="ECO:0000313" key="3">
    <source>
        <dbReference type="EMBL" id="KAG2391220.1"/>
    </source>
</evidence>
<dbReference type="Gene3D" id="3.80.10.10">
    <property type="entry name" value="Ribonuclease Inhibitor"/>
    <property type="match status" value="1"/>
</dbReference>
<dbReference type="SUPFAM" id="SSF52058">
    <property type="entry name" value="L domain-like"/>
    <property type="match status" value="1"/>
</dbReference>
<dbReference type="PANTHER" id="PTHR48059:SF30">
    <property type="entry name" value="OS06G0587000 PROTEIN"/>
    <property type="match status" value="1"/>
</dbReference>
<feature type="region of interest" description="Disordered" evidence="2">
    <location>
        <begin position="70"/>
        <end position="89"/>
    </location>
</feature>
<dbReference type="PANTHER" id="PTHR48059">
    <property type="entry name" value="POLYGALACTURONASE INHIBITOR 1"/>
    <property type="match status" value="1"/>
</dbReference>
<feature type="compositionally biased region" description="Pro residues" evidence="2">
    <location>
        <begin position="74"/>
        <end position="85"/>
    </location>
</feature>
<evidence type="ECO:0000256" key="1">
    <source>
        <dbReference type="ARBA" id="ARBA00004196"/>
    </source>
</evidence>
<name>A0A8T0K2A7_PHAAN</name>
<comment type="caution">
    <text evidence="3">The sequence shown here is derived from an EMBL/GenBank/DDBJ whole genome shotgun (WGS) entry which is preliminary data.</text>
</comment>
<sequence length="139" mass="14850">MTRLNKLLLGSNDLVGTIPPSLGNLSSLQNITVARNHLVGSIPHVLGRLSNLKELNLGLNNLSGSPRPLLSSLLPPPFHRTPTPDPSRDCRRQLMAVLVKEHGMELSASSTTDHGFMVLSDDAIAASDAFTHDDPDTAA</sequence>
<comment type="subcellular location">
    <subcellularLocation>
        <location evidence="1">Cell envelope</location>
    </subcellularLocation>
</comment>
<protein>
    <recommendedName>
        <fullName evidence="5">Leucine-rich repeat-containing N-terminal plant-type domain-containing protein</fullName>
    </recommendedName>
</protein>
<dbReference type="InterPro" id="IPR051848">
    <property type="entry name" value="PGIP"/>
</dbReference>
<organism evidence="3 4">
    <name type="scientific">Phaseolus angularis</name>
    <name type="common">Azuki bean</name>
    <name type="synonym">Vigna angularis</name>
    <dbReference type="NCBI Taxonomy" id="3914"/>
    <lineage>
        <taxon>Eukaryota</taxon>
        <taxon>Viridiplantae</taxon>
        <taxon>Streptophyta</taxon>
        <taxon>Embryophyta</taxon>
        <taxon>Tracheophyta</taxon>
        <taxon>Spermatophyta</taxon>
        <taxon>Magnoliopsida</taxon>
        <taxon>eudicotyledons</taxon>
        <taxon>Gunneridae</taxon>
        <taxon>Pentapetalae</taxon>
        <taxon>rosids</taxon>
        <taxon>fabids</taxon>
        <taxon>Fabales</taxon>
        <taxon>Fabaceae</taxon>
        <taxon>Papilionoideae</taxon>
        <taxon>50 kb inversion clade</taxon>
        <taxon>NPAAA clade</taxon>
        <taxon>indigoferoid/millettioid clade</taxon>
        <taxon>Phaseoleae</taxon>
        <taxon>Vigna</taxon>
    </lineage>
</organism>
<evidence type="ECO:0000313" key="4">
    <source>
        <dbReference type="Proteomes" id="UP000743370"/>
    </source>
</evidence>